<dbReference type="SUPFAM" id="SSF53850">
    <property type="entry name" value="Periplasmic binding protein-like II"/>
    <property type="match status" value="1"/>
</dbReference>
<evidence type="ECO:0000313" key="2">
    <source>
        <dbReference type="EMBL" id="MBL1376349.1"/>
    </source>
</evidence>
<accession>A0ABS1QQ01</accession>
<reference evidence="3" key="1">
    <citation type="submission" date="2021-01" db="EMBL/GenBank/DDBJ databases">
        <title>Genome public.</title>
        <authorList>
            <person name="Liu C."/>
            <person name="Sun Q."/>
        </authorList>
    </citation>
    <scope>NUCLEOTIDE SEQUENCE [LARGE SCALE GENOMIC DNA]</scope>
    <source>
        <strain evidence="3">CGMCC 1.18722</strain>
    </source>
</reference>
<feature type="signal peptide" evidence="1">
    <location>
        <begin position="1"/>
        <end position="25"/>
    </location>
</feature>
<evidence type="ECO:0000313" key="3">
    <source>
        <dbReference type="Proteomes" id="UP000638570"/>
    </source>
</evidence>
<name>A0ABS1QQ01_9GAMM</name>
<comment type="caution">
    <text evidence="2">The sequence shown here is derived from an EMBL/GenBank/DDBJ whole genome shotgun (WGS) entry which is preliminary data.</text>
</comment>
<evidence type="ECO:0000256" key="1">
    <source>
        <dbReference type="SAM" id="SignalP"/>
    </source>
</evidence>
<evidence type="ECO:0008006" key="4">
    <source>
        <dbReference type="Google" id="ProtNLM"/>
    </source>
</evidence>
<dbReference type="Gene3D" id="3.40.190.10">
    <property type="entry name" value="Periplasmic binding protein-like II"/>
    <property type="match status" value="1"/>
</dbReference>
<dbReference type="RefSeq" id="WP_202082311.1">
    <property type="nucleotide sequence ID" value="NZ_JAERTZ010000008.1"/>
</dbReference>
<dbReference type="Gene3D" id="3.40.190.150">
    <property type="entry name" value="Bordetella uptake gene, domain 1"/>
    <property type="match status" value="1"/>
</dbReference>
<keyword evidence="1" id="KW-0732">Signal</keyword>
<dbReference type="InterPro" id="IPR042100">
    <property type="entry name" value="Bug_dom1"/>
</dbReference>
<feature type="chain" id="PRO_5046542804" description="ABC transporter substrate-binding protein" evidence="1">
    <location>
        <begin position="26"/>
        <end position="347"/>
    </location>
</feature>
<sequence length="347" mass="37744">MKGLMFGVHLAVCGLAAVTATQALAQEKLIKGNVRVVIGSTSTGGDTYQNASIIAEELAKKLGVNVKVDAVGTSAAFRALARGANGNTLMFFHDQSYLGNLYGIRGYDDIFTEYKVGPMVSINPGDAFLTPKNSPYQTVEDIIDAVGQDKQVRVAIQPGGVSEIGYSALKNAVILTHPDKEGNLVAVNTGSQADKNQLLFDGQADLIHGSVQANEQYTRLPANDQKAMSFAWLMARQGTLAQANEEGFGETNREALLGFAEPNISVTLNGRDSFTFDKEFFFIYNKNIKPEIVGYIDQALAEIYAEGQVQQSFKQNFFIPNFMPAAESEQYLKEKAGQYKKIIQAIQ</sequence>
<proteinExistence type="predicted"/>
<gene>
    <name evidence="2" type="ORF">JKV55_03240</name>
</gene>
<dbReference type="EMBL" id="JAERTZ010000008">
    <property type="protein sequence ID" value="MBL1376349.1"/>
    <property type="molecule type" value="Genomic_DNA"/>
</dbReference>
<keyword evidence="3" id="KW-1185">Reference proteome</keyword>
<organism evidence="2 3">
    <name type="scientific">Zobellella iuensis</name>
    <dbReference type="NCBI Taxonomy" id="2803811"/>
    <lineage>
        <taxon>Bacteria</taxon>
        <taxon>Pseudomonadati</taxon>
        <taxon>Pseudomonadota</taxon>
        <taxon>Gammaproteobacteria</taxon>
        <taxon>Aeromonadales</taxon>
        <taxon>Aeromonadaceae</taxon>
        <taxon>Zobellella</taxon>
    </lineage>
</organism>
<dbReference type="Proteomes" id="UP000638570">
    <property type="component" value="Unassembled WGS sequence"/>
</dbReference>
<protein>
    <recommendedName>
        <fullName evidence="4">ABC transporter substrate-binding protein</fullName>
    </recommendedName>
</protein>